<dbReference type="RefSeq" id="WP_220150560.1">
    <property type="nucleotide sequence ID" value="NZ_QQZY01000004.1"/>
</dbReference>
<reference evidence="1 2" key="1">
    <citation type="submission" date="2018-07" db="EMBL/GenBank/DDBJ databases">
        <title>High-quality-draft genome sequence of Gaiella occulta.</title>
        <authorList>
            <person name="Severino R."/>
            <person name="Froufe H.J.C."/>
            <person name="Rainey F.A."/>
            <person name="Barroso C."/>
            <person name="Albuquerque L."/>
            <person name="Lobo-Da-Cunha A."/>
            <person name="Da Costa M.S."/>
            <person name="Egas C."/>
        </authorList>
    </citation>
    <scope>NUCLEOTIDE SEQUENCE [LARGE SCALE GENOMIC DNA]</scope>
    <source>
        <strain evidence="1 2">F2-233</strain>
    </source>
</reference>
<evidence type="ECO:0000313" key="1">
    <source>
        <dbReference type="EMBL" id="RDI74432.1"/>
    </source>
</evidence>
<dbReference type="EMBL" id="QQZY01000004">
    <property type="protein sequence ID" value="RDI74432.1"/>
    <property type="molecule type" value="Genomic_DNA"/>
</dbReference>
<evidence type="ECO:0000313" key="2">
    <source>
        <dbReference type="Proteomes" id="UP000254134"/>
    </source>
</evidence>
<dbReference type="GO" id="GO:0016990">
    <property type="term" value="F:arginine deiminase activity"/>
    <property type="evidence" value="ECO:0007669"/>
    <property type="project" value="TreeGrafter"/>
</dbReference>
<protein>
    <submittedName>
        <fullName evidence="1">N-Dimethylarginine dimethylaminohydrolase</fullName>
    </submittedName>
</protein>
<dbReference type="Proteomes" id="UP000254134">
    <property type="component" value="Unassembled WGS sequence"/>
</dbReference>
<dbReference type="PANTHER" id="PTHR47271:SF2">
    <property type="entry name" value="ARGININE DEIMINASE"/>
    <property type="match status" value="1"/>
</dbReference>
<comment type="caution">
    <text evidence="1">The sequence shown here is derived from an EMBL/GenBank/DDBJ whole genome shotgun (WGS) entry which is preliminary data.</text>
</comment>
<dbReference type="AlphaFoldDB" id="A0A7M2YWB5"/>
<proteinExistence type="predicted"/>
<keyword evidence="2" id="KW-1185">Reference proteome</keyword>
<keyword evidence="1" id="KW-0378">Hydrolase</keyword>
<dbReference type="SUPFAM" id="SSF55909">
    <property type="entry name" value="Pentein"/>
    <property type="match status" value="1"/>
</dbReference>
<sequence>MPEYGCQAMWGTLERVLVRRPLPADADHVARYAWRGEPDPAAAAAEHEALCLLLEAAGAEVVVSEHDPGNPDAIYVYDPVLVGDAGAALLMPGKEGRRGEPAGIATTLEAAGVPVASTMALPATAEGGDTVWLDHDTLLVGHGYRTGAAGIAALRAAFPAVEVVVFDLPHWNGAGEVMHLMSFISPLDRDLALVYPRIAPTRLLELLAERGIGVVEVPDEEFASMGSNVLALGPRRALALEGNDVTRRRMEKAGVDVVSYAGDHISRLGDGGPTCLTRPLLRRQG</sequence>
<dbReference type="PANTHER" id="PTHR47271">
    <property type="entry name" value="ARGININE DEIMINASE"/>
    <property type="match status" value="1"/>
</dbReference>
<dbReference type="Gene3D" id="3.75.10.10">
    <property type="entry name" value="L-arginine/glycine Amidinotransferase, Chain A"/>
    <property type="match status" value="1"/>
</dbReference>
<gene>
    <name evidence="1" type="ORF">Gocc_2008</name>
</gene>
<reference evidence="2" key="2">
    <citation type="journal article" date="2019" name="MicrobiologyOpen">
        <title>High-quality draft genome sequence of Gaiella occulta isolated from a 150 meter deep mineral water borehole and comparison with the genome sequences of other deep-branching lineages of the phylum Actinobacteria.</title>
        <authorList>
            <person name="Severino R."/>
            <person name="Froufe H.J.C."/>
            <person name="Barroso C."/>
            <person name="Albuquerque L."/>
            <person name="Lobo-da-Cunha A."/>
            <person name="da Costa M.S."/>
            <person name="Egas C."/>
        </authorList>
    </citation>
    <scope>NUCLEOTIDE SEQUENCE [LARGE SCALE GENOMIC DNA]</scope>
    <source>
        <strain evidence="2">F2-233</strain>
    </source>
</reference>
<name>A0A7M2YWB5_9ACTN</name>
<accession>A0A7M2YWB5</accession>
<dbReference type="GO" id="GO:0019546">
    <property type="term" value="P:L-arginine deiminase pathway"/>
    <property type="evidence" value="ECO:0007669"/>
    <property type="project" value="TreeGrafter"/>
</dbReference>
<organism evidence="1 2">
    <name type="scientific">Gaiella occulta</name>
    <dbReference type="NCBI Taxonomy" id="1002870"/>
    <lineage>
        <taxon>Bacteria</taxon>
        <taxon>Bacillati</taxon>
        <taxon>Actinomycetota</taxon>
        <taxon>Thermoleophilia</taxon>
        <taxon>Gaiellales</taxon>
        <taxon>Gaiellaceae</taxon>
        <taxon>Gaiella</taxon>
    </lineage>
</organism>
<dbReference type="Pfam" id="PF19420">
    <property type="entry name" value="DDAH_eukar"/>
    <property type="match status" value="1"/>
</dbReference>